<dbReference type="InterPro" id="IPR050240">
    <property type="entry name" value="DNA_pol_type-B"/>
</dbReference>
<evidence type="ECO:0000256" key="2">
    <source>
        <dbReference type="ARBA" id="ARBA00012417"/>
    </source>
</evidence>
<dbReference type="Gene3D" id="3.30.342.10">
    <property type="entry name" value="DNA Polymerase, chain B, domain 1"/>
    <property type="match status" value="1"/>
</dbReference>
<keyword evidence="7" id="KW-0238">DNA-binding</keyword>
<protein>
    <recommendedName>
        <fullName evidence="2">DNA-directed DNA polymerase</fullName>
        <ecNumber evidence="2">2.7.7.7</ecNumber>
    </recommendedName>
</protein>
<dbReference type="InterPro" id="IPR036397">
    <property type="entry name" value="RNaseH_sf"/>
</dbReference>
<dbReference type="InterPro" id="IPR006133">
    <property type="entry name" value="DNA-dir_DNA_pol_B_exonuc"/>
</dbReference>
<dbReference type="GO" id="GO:0006287">
    <property type="term" value="P:base-excision repair, gap-filling"/>
    <property type="evidence" value="ECO:0007669"/>
    <property type="project" value="TreeGrafter"/>
</dbReference>
<sequence>MASFQIYDWFPQDELINEDEDSDNEVSEKQNYVIHLFGVNKDGKNVHCKVKDFTPYFYIELPENWKKSWTSLFMEKLKDSLPKSIQDEFVCDERQINRAVKLKYKFRNYQWKTPKKFMQLVFKSESAARFLYYKLKKPFSFTTARLLKHNFPIYEKNVLPVLRFIHLRKIQPSSWIRLENYKQIDSKLAESKFEINYEVNWRNVFPDEVDGSASIKIASFDIECDSSHGDFPVAKKDYQKLASNIYEEYLRLLRNNKKVNPTLVKQWINCAFRDITNEKYDDSMKSSIQTIYLKNKTHFKTITEEEIEKLSMKILGILIKKMKGKETIESINNILNDNLPSVKGDKVIQIGTVIQNYSNPSDIKRHIVTLDGCSDLTGIEVETAKTVDELIFKWVKMMKREQPNIVTGYNIFGFDIKFLWECAEEFGCLKYLRKIGALKNQECTMETKELYSAALGHNFLYYFNSPGIVYIDLMKVVQKDHNLSSYKLDDVSTQFINSGITQFEHFEDNVKVYTKSTFSLKVGDYIAIFKQTIIGNEFVGEKRKILEMTENESFILEGEGNDFPENPKSFCWSVGKDNVSPQDIFDMQRGSDEDRSVVAKYCVQDCELCLNIMQKLEIVTNNLGMSNVCLVPFSYLFMRGQMIKTLSLVSSECQKENYLIPELPRPKEDTKDSYEGAEVLEPTPAIFLNEPVSVLDYSSLYPSSMIGSNISHDSIIKEPKYQGETGAKLLEEMGVKFEDVYYDNYINRLVGKTWKKTIVEEEPVVSCRFIQPTLLEDGSIDNNSRGILPRILMKLLKARKDTRNLIKTEKDAFRRSVLDGLQLAYKVTANSLYGGVGAEVSSLYYKDIAASTTAIGRRHLHLAKDYVKEHFPKADIVYGDSVTGYTPITIKYKEQIFIEKIENVAKIFGEDKWQKCIDPGKQEKEACELNECFTWTSKGWTKLHRVIRHILVKEKKIIRVLTHTCCVDVTDDHSLILKSGEEISPKDLKIGDELLQRDIEFDEIIEYSNDEYVKKQIKYLKENMKSENESILSLNEIDYKGYVYDLTTDNHEFQAGIGNIIVHNTDSIFVNFKPNASGKEGIQESIDRSVEVEEGIQKLLAYPHKLEYEKTFSPFILLRKKGYIGNKYEFDLDKFTQTSMGVVTKRRDNAGIVKYVYDGIIKRIMNDRDIDSAIRFLLTTIDDILDGKFPLQYFIITKRLNAVYANPAAIVHKVLADRIADRDPGDKPQSNDRIPYVYIQTKEEPKLQGDRVEHPNYIIEHKLKVDYLFYITNQVSKPCCQVMGLALEHLRKYGYRLPANHFELIREKLEREGKKSKSEIRERIMEERAKEAYNVLFKSRVKVEEGKKYGQTSITSFFKKK</sequence>
<evidence type="ECO:0000313" key="11">
    <source>
        <dbReference type="Proteomes" id="UP000028667"/>
    </source>
</evidence>
<dbReference type="InterPro" id="IPR006172">
    <property type="entry name" value="DNA-dir_DNA_pol_B"/>
</dbReference>
<keyword evidence="11" id="KW-1185">Reference proteome</keyword>
<dbReference type="PRINTS" id="PR00106">
    <property type="entry name" value="DNAPOLB"/>
</dbReference>
<dbReference type="SUPFAM" id="SSF53098">
    <property type="entry name" value="Ribonuclease H-like"/>
    <property type="match status" value="1"/>
</dbReference>
<evidence type="ECO:0000256" key="5">
    <source>
        <dbReference type="ARBA" id="ARBA00022932"/>
    </source>
</evidence>
<dbReference type="SMART" id="SM00305">
    <property type="entry name" value="HintC"/>
    <property type="match status" value="1"/>
</dbReference>
<dbReference type="InterPro" id="IPR023211">
    <property type="entry name" value="DNA_pol_palm_dom_sf"/>
</dbReference>
<dbReference type="GO" id="GO:0045004">
    <property type="term" value="P:DNA replication proofreading"/>
    <property type="evidence" value="ECO:0007669"/>
    <property type="project" value="TreeGrafter"/>
</dbReference>
<evidence type="ECO:0000256" key="8">
    <source>
        <dbReference type="ARBA" id="ARBA00049244"/>
    </source>
</evidence>
<dbReference type="GO" id="GO:0039693">
    <property type="term" value="P:viral DNA genome replication"/>
    <property type="evidence" value="ECO:0007669"/>
    <property type="project" value="UniProtKB-KW"/>
</dbReference>
<dbReference type="SUPFAM" id="SSF56672">
    <property type="entry name" value="DNA/RNA polymerases"/>
    <property type="match status" value="1"/>
</dbReference>
<dbReference type="Gene3D" id="3.30.420.10">
    <property type="entry name" value="Ribonuclease H-like superfamily/Ribonuclease H"/>
    <property type="match status" value="2"/>
</dbReference>
<dbReference type="EC" id="2.7.7.7" evidence="2"/>
<dbReference type="EMBL" id="KJ645900">
    <property type="protein sequence ID" value="AII16942.1"/>
    <property type="molecule type" value="Genomic_DNA"/>
</dbReference>
<evidence type="ECO:0000256" key="7">
    <source>
        <dbReference type="ARBA" id="ARBA00023125"/>
    </source>
</evidence>
<gene>
    <name evidence="10" type="ORF">AaV_141</name>
</gene>
<dbReference type="GeneID" id="20041456"/>
<dbReference type="InterPro" id="IPR006134">
    <property type="entry name" value="DNA-dir_DNA_pol_B_multi_dom"/>
</dbReference>
<feature type="domain" description="Hint" evidence="9">
    <location>
        <begin position="996"/>
        <end position="1070"/>
    </location>
</feature>
<dbReference type="GO" id="GO:0003887">
    <property type="term" value="F:DNA-directed DNA polymerase activity"/>
    <property type="evidence" value="ECO:0007669"/>
    <property type="project" value="UniProtKB-KW"/>
</dbReference>
<dbReference type="Pfam" id="PF03104">
    <property type="entry name" value="DNA_pol_B_exo1"/>
    <property type="match status" value="2"/>
</dbReference>
<evidence type="ECO:0000256" key="6">
    <source>
        <dbReference type="ARBA" id="ARBA00023109"/>
    </source>
</evidence>
<keyword evidence="6" id="KW-0235">DNA replication</keyword>
<dbReference type="GO" id="GO:0008296">
    <property type="term" value="F:3'-5'-DNA exonuclease activity"/>
    <property type="evidence" value="ECO:0007669"/>
    <property type="project" value="TreeGrafter"/>
</dbReference>
<dbReference type="InterPro" id="IPR012337">
    <property type="entry name" value="RNaseH-like_sf"/>
</dbReference>
<dbReference type="SUPFAM" id="SSF51294">
    <property type="entry name" value="Hedgehog/intein (Hint) domain"/>
    <property type="match status" value="1"/>
</dbReference>
<dbReference type="Pfam" id="PF00136">
    <property type="entry name" value="DNA_pol_B"/>
    <property type="match status" value="2"/>
</dbReference>
<evidence type="ECO:0000259" key="9">
    <source>
        <dbReference type="SMART" id="SM00305"/>
    </source>
</evidence>
<comment type="similarity">
    <text evidence="1">Belongs to the DNA polymerase type-B family.</text>
</comment>
<dbReference type="Proteomes" id="UP000028667">
    <property type="component" value="Segment"/>
</dbReference>
<dbReference type="InterPro" id="IPR030934">
    <property type="entry name" value="Intein_C"/>
</dbReference>
<dbReference type="Gene3D" id="3.90.1600.10">
    <property type="entry name" value="Palm domain of DNA polymerase"/>
    <property type="match status" value="2"/>
</dbReference>
<dbReference type="RefSeq" id="YP_009052217.1">
    <property type="nucleotide sequence ID" value="NC_024697.1"/>
</dbReference>
<dbReference type="GO" id="GO:0003677">
    <property type="term" value="F:DNA binding"/>
    <property type="evidence" value="ECO:0007669"/>
    <property type="project" value="UniProtKB-KW"/>
</dbReference>
<keyword evidence="5" id="KW-0239">DNA-directed DNA polymerase</keyword>
<dbReference type="SMART" id="SM00486">
    <property type="entry name" value="POLBc"/>
    <property type="match status" value="1"/>
</dbReference>
<name>A0A076FGT5_9VIRU</name>
<proteinExistence type="inferred from homology"/>
<reference evidence="10 11" key="1">
    <citation type="journal article" date="2014" name="Virology">
        <title>Genome of brown tide virus (AaV), the little giant of the Megaviridae, elucidates NCLDV genome expansion and host-virus coevolution.</title>
        <authorList>
            <person name="Moniruzzaman M."/>
            <person name="LeCleir G.R."/>
            <person name="Brown C.M."/>
            <person name="Gobler C.J."/>
            <person name="Bidle K.D."/>
            <person name="Wilson W.H."/>
            <person name="Wilhelm S.W."/>
        </authorList>
    </citation>
    <scope>NUCLEOTIDE SEQUENCE [LARGE SCALE GENOMIC DNA]</scope>
    <source>
        <strain evidence="10">BtV-01</strain>
    </source>
</reference>
<evidence type="ECO:0000256" key="1">
    <source>
        <dbReference type="ARBA" id="ARBA00005755"/>
    </source>
</evidence>
<keyword evidence="6" id="KW-1194">Viral DNA replication</keyword>
<evidence type="ECO:0000256" key="4">
    <source>
        <dbReference type="ARBA" id="ARBA00022695"/>
    </source>
</evidence>
<dbReference type="InterPro" id="IPR003586">
    <property type="entry name" value="Hint_dom_C"/>
</dbReference>
<keyword evidence="3" id="KW-0808">Transferase</keyword>
<dbReference type="InterPro" id="IPR043502">
    <property type="entry name" value="DNA/RNA_pol_sf"/>
</dbReference>
<dbReference type="InterPro" id="IPR042087">
    <property type="entry name" value="DNA_pol_B_thumb"/>
</dbReference>
<dbReference type="Gene3D" id="1.10.132.60">
    <property type="entry name" value="DNA polymerase family B, C-terminal domain"/>
    <property type="match status" value="1"/>
</dbReference>
<dbReference type="PANTHER" id="PTHR10322">
    <property type="entry name" value="DNA POLYMERASE CATALYTIC SUBUNIT"/>
    <property type="match status" value="1"/>
</dbReference>
<evidence type="ECO:0000256" key="3">
    <source>
        <dbReference type="ARBA" id="ARBA00022679"/>
    </source>
</evidence>
<dbReference type="KEGG" id="vg:20041456"/>
<comment type="catalytic activity">
    <reaction evidence="8">
        <text>DNA(n) + a 2'-deoxyribonucleoside 5'-triphosphate = DNA(n+1) + diphosphate</text>
        <dbReference type="Rhea" id="RHEA:22508"/>
        <dbReference type="Rhea" id="RHEA-COMP:17339"/>
        <dbReference type="Rhea" id="RHEA-COMP:17340"/>
        <dbReference type="ChEBI" id="CHEBI:33019"/>
        <dbReference type="ChEBI" id="CHEBI:61560"/>
        <dbReference type="ChEBI" id="CHEBI:173112"/>
        <dbReference type="EC" id="2.7.7.7"/>
    </reaction>
</comment>
<dbReference type="PANTHER" id="PTHR10322:SF23">
    <property type="entry name" value="DNA POLYMERASE DELTA CATALYTIC SUBUNIT"/>
    <property type="match status" value="1"/>
</dbReference>
<dbReference type="GO" id="GO:0000166">
    <property type="term" value="F:nucleotide binding"/>
    <property type="evidence" value="ECO:0007669"/>
    <property type="project" value="InterPro"/>
</dbReference>
<dbReference type="PROSITE" id="PS50818">
    <property type="entry name" value="INTEIN_C_TER"/>
    <property type="match status" value="1"/>
</dbReference>
<dbReference type="GO" id="GO:0006297">
    <property type="term" value="P:nucleotide-excision repair, DNA gap filling"/>
    <property type="evidence" value="ECO:0007669"/>
    <property type="project" value="TreeGrafter"/>
</dbReference>
<keyword evidence="4" id="KW-0548">Nucleotidyltransferase</keyword>
<evidence type="ECO:0000313" key="10">
    <source>
        <dbReference type="EMBL" id="AII16942.1"/>
    </source>
</evidence>
<dbReference type="CDD" id="cd00081">
    <property type="entry name" value="Hint"/>
    <property type="match status" value="1"/>
</dbReference>
<dbReference type="InterPro" id="IPR036844">
    <property type="entry name" value="Hint_dom_sf"/>
</dbReference>
<accession>A0A076FGT5</accession>
<organism evidence="10 11">
    <name type="scientific">Aureococcus anophagefferens virus</name>
    <dbReference type="NCBI Taxonomy" id="1474867"/>
    <lineage>
        <taxon>Viruses</taxon>
        <taxon>Varidnaviria</taxon>
        <taxon>Bamfordvirae</taxon>
        <taxon>Nucleocytoviricota</taxon>
        <taxon>Megaviricetes</taxon>
        <taxon>Imitervirales</taxon>
        <taxon>Schizomimiviridae</taxon>
        <taxon>Kratosvirus</taxon>
        <taxon>Kratosvirus quantuckense</taxon>
    </lineage>
</organism>
<dbReference type="Gene3D" id="1.10.287.690">
    <property type="entry name" value="Helix hairpin bin"/>
    <property type="match status" value="1"/>
</dbReference>